<proteinExistence type="predicted"/>
<organism evidence="2 3">
    <name type="scientific">Paramuricea clavata</name>
    <name type="common">Red gorgonian</name>
    <name type="synonym">Violescent sea-whip</name>
    <dbReference type="NCBI Taxonomy" id="317549"/>
    <lineage>
        <taxon>Eukaryota</taxon>
        <taxon>Metazoa</taxon>
        <taxon>Cnidaria</taxon>
        <taxon>Anthozoa</taxon>
        <taxon>Octocorallia</taxon>
        <taxon>Malacalcyonacea</taxon>
        <taxon>Plexauridae</taxon>
        <taxon>Paramuricea</taxon>
    </lineage>
</organism>
<name>A0A6S7HKM3_PARCT</name>
<feature type="region of interest" description="Disordered" evidence="1">
    <location>
        <begin position="1"/>
        <end position="42"/>
    </location>
</feature>
<feature type="region of interest" description="Disordered" evidence="1">
    <location>
        <begin position="56"/>
        <end position="82"/>
    </location>
</feature>
<dbReference type="Proteomes" id="UP001152795">
    <property type="component" value="Unassembled WGS sequence"/>
</dbReference>
<evidence type="ECO:0000313" key="2">
    <source>
        <dbReference type="EMBL" id="CAB4006485.1"/>
    </source>
</evidence>
<dbReference type="AlphaFoldDB" id="A0A6S7HKM3"/>
<reference evidence="2" key="1">
    <citation type="submission" date="2020-04" db="EMBL/GenBank/DDBJ databases">
        <authorList>
            <person name="Alioto T."/>
            <person name="Alioto T."/>
            <person name="Gomez Garrido J."/>
        </authorList>
    </citation>
    <scope>NUCLEOTIDE SEQUENCE</scope>
    <source>
        <strain evidence="2">A484AB</strain>
    </source>
</reference>
<gene>
    <name evidence="2" type="ORF">PACLA_8A036986</name>
</gene>
<comment type="caution">
    <text evidence="2">The sequence shown here is derived from an EMBL/GenBank/DDBJ whole genome shotgun (WGS) entry which is preliminary data.</text>
</comment>
<dbReference type="EMBL" id="CACRXK020005519">
    <property type="protein sequence ID" value="CAB4006485.1"/>
    <property type="molecule type" value="Genomic_DNA"/>
</dbReference>
<evidence type="ECO:0000313" key="3">
    <source>
        <dbReference type="Proteomes" id="UP001152795"/>
    </source>
</evidence>
<protein>
    <submittedName>
        <fullName evidence="2">Uncharacterized protein</fullName>
    </submittedName>
</protein>
<feature type="compositionally biased region" description="Basic and acidic residues" evidence="1">
    <location>
        <begin position="1"/>
        <end position="21"/>
    </location>
</feature>
<evidence type="ECO:0000256" key="1">
    <source>
        <dbReference type="SAM" id="MobiDB-lite"/>
    </source>
</evidence>
<keyword evidence="3" id="KW-1185">Reference proteome</keyword>
<sequence length="145" mass="16382">MENSEKSENSENSENSKKSENSDNSENFENPGSSLPKLGAWPASDEFNSIWEHTLVVEQQAQEKESESSEDEEMPSQERNVWPALFGDTTSIWKAVKKKESNEEKKLENSKKNVFIFRILAGLSPTEVKASTDIFEGDDDDDIFA</sequence>
<accession>A0A6S7HKM3</accession>